<gene>
    <name evidence="1" type="ORF">EVG15_08510</name>
</gene>
<evidence type="ECO:0000313" key="2">
    <source>
        <dbReference type="Proteomes" id="UP000319296"/>
    </source>
</evidence>
<dbReference type="Proteomes" id="UP000319296">
    <property type="component" value="Unassembled WGS sequence"/>
</dbReference>
<name>A0A519BKW8_9DELT</name>
<protein>
    <submittedName>
        <fullName evidence="1">Uncharacterized protein</fullName>
    </submittedName>
</protein>
<proteinExistence type="predicted"/>
<organism evidence="1 2">
    <name type="scientific">Candidatus Acididesulfobacter diazotrophicus</name>
    <dbReference type="NCBI Taxonomy" id="2597226"/>
    <lineage>
        <taxon>Bacteria</taxon>
        <taxon>Deltaproteobacteria</taxon>
        <taxon>Candidatus Acidulodesulfobacterales</taxon>
        <taxon>Candidatus Acididesulfobacter</taxon>
    </lineage>
</organism>
<sequence length="98" mass="11603">MTENKYKDNDKYIINKYNIEQMRLRSAISECEKHILKINHAISRMESFMPLTQDKLNSLSEDDKEHIDQLIFRYSKLQEVMGEKLFPSVLINLNPTSP</sequence>
<dbReference type="AlphaFoldDB" id="A0A519BKW8"/>
<reference evidence="1 2" key="1">
    <citation type="journal article" date="2019" name="ISME J.">
        <title>Insights into ecological role of a new deltaproteobacterial order Candidatus Acidulodesulfobacterales by metagenomics and metatranscriptomics.</title>
        <authorList>
            <person name="Tan S."/>
            <person name="Liu J."/>
            <person name="Fang Y."/>
            <person name="Hedlund B.P."/>
            <person name="Lian Z.H."/>
            <person name="Huang L.Y."/>
            <person name="Li J.T."/>
            <person name="Huang L.N."/>
            <person name="Li W.J."/>
            <person name="Jiang H.C."/>
            <person name="Dong H.L."/>
            <person name="Shu W.S."/>
        </authorList>
    </citation>
    <scope>NUCLEOTIDE SEQUENCE [LARGE SCALE GENOMIC DNA]</scope>
    <source>
        <strain evidence="1">AP1</strain>
    </source>
</reference>
<dbReference type="EMBL" id="SGBB01000018">
    <property type="protein sequence ID" value="RZD17914.1"/>
    <property type="molecule type" value="Genomic_DNA"/>
</dbReference>
<comment type="caution">
    <text evidence="1">The sequence shown here is derived from an EMBL/GenBank/DDBJ whole genome shotgun (WGS) entry which is preliminary data.</text>
</comment>
<accession>A0A519BKW8</accession>
<evidence type="ECO:0000313" key="1">
    <source>
        <dbReference type="EMBL" id="RZD17914.1"/>
    </source>
</evidence>